<dbReference type="AlphaFoldDB" id="A0A370NJ04"/>
<dbReference type="InterPro" id="IPR036390">
    <property type="entry name" value="WH_DNA-bd_sf"/>
</dbReference>
<organism evidence="1 2">
    <name type="scientific">Cupriavidus lacunae</name>
    <dbReference type="NCBI Taxonomy" id="2666307"/>
    <lineage>
        <taxon>Bacteria</taxon>
        <taxon>Pseudomonadati</taxon>
        <taxon>Pseudomonadota</taxon>
        <taxon>Betaproteobacteria</taxon>
        <taxon>Burkholderiales</taxon>
        <taxon>Burkholderiaceae</taxon>
        <taxon>Cupriavidus</taxon>
    </lineage>
</organism>
<dbReference type="Proteomes" id="UP000255165">
    <property type="component" value="Unassembled WGS sequence"/>
</dbReference>
<evidence type="ECO:0000313" key="1">
    <source>
        <dbReference type="EMBL" id="RDK05558.1"/>
    </source>
</evidence>
<dbReference type="InterPro" id="IPR036388">
    <property type="entry name" value="WH-like_DNA-bd_sf"/>
</dbReference>
<dbReference type="RefSeq" id="WP_115216000.1">
    <property type="nucleotide sequence ID" value="NZ_QKWJ01000092.1"/>
</dbReference>
<dbReference type="InterPro" id="IPR051815">
    <property type="entry name" value="Molybdate_resp_trans_reg"/>
</dbReference>
<dbReference type="Gene3D" id="1.10.10.10">
    <property type="entry name" value="Winged helix-like DNA-binding domain superfamily/Winged helix DNA-binding domain"/>
    <property type="match status" value="1"/>
</dbReference>
<gene>
    <name evidence="1" type="ORF">DN412_36475</name>
</gene>
<comment type="caution">
    <text evidence="1">The sequence shown here is derived from an EMBL/GenBank/DDBJ whole genome shotgun (WGS) entry which is preliminary data.</text>
</comment>
<dbReference type="SUPFAM" id="SSF46785">
    <property type="entry name" value="Winged helix' DNA-binding domain"/>
    <property type="match status" value="1"/>
</dbReference>
<proteinExistence type="predicted"/>
<protein>
    <submittedName>
        <fullName evidence="1">ModE family transcriptional regulator</fullName>
    </submittedName>
</protein>
<dbReference type="PANTHER" id="PTHR30432:SF1">
    <property type="entry name" value="DNA-BINDING TRANSCRIPTIONAL DUAL REGULATOR MODE"/>
    <property type="match status" value="1"/>
</dbReference>
<keyword evidence="2" id="KW-1185">Reference proteome</keyword>
<accession>A0A370NJ04</accession>
<sequence>MRVTVADVIAFGPGKIALLEAVRDCGSISAGARSLGMSYRRAWVLLQEINTAMRSPAVLSEHGGEHGGGSVLTPEGEAAIRLYRAIEKKAAAACSRDIAALLDLLA</sequence>
<dbReference type="EMBL" id="QKWJ01000092">
    <property type="protein sequence ID" value="RDK05558.1"/>
    <property type="molecule type" value="Genomic_DNA"/>
</dbReference>
<reference evidence="2" key="1">
    <citation type="submission" date="2018-06" db="EMBL/GenBank/DDBJ databases">
        <authorList>
            <person name="Feng T."/>
            <person name="Jeon C.O."/>
        </authorList>
    </citation>
    <scope>NUCLEOTIDE SEQUENCE [LARGE SCALE GENOMIC DNA]</scope>
    <source>
        <strain evidence="2">S23</strain>
    </source>
</reference>
<evidence type="ECO:0000313" key="2">
    <source>
        <dbReference type="Proteomes" id="UP000255165"/>
    </source>
</evidence>
<name>A0A370NJ04_9BURK</name>
<dbReference type="PANTHER" id="PTHR30432">
    <property type="entry name" value="TRANSCRIPTIONAL REGULATOR MODE"/>
    <property type="match status" value="1"/>
</dbReference>